<sequence length="751" mass="81948">MSSVSTNILADITTVRIHPAIGIARLGNSDTDFFVGPEIPGKPPNPPGATLEEKFKDASRRVKRQAARFRCYGYTEQGEWVDLTGRPDVKINWKVTLVNRKAAAPNFMDSGRRNEGQSPQDLIIAPTPRTVTGTNQRAALDDGRVRFTVDGQPHEFPGIYLGEIRTDDKGCLMVLGGRGLSQCHPKVAGQGLGAFNNDCWYDDTSDGPVEATVTLTIDGGSRQLAAERAWVIAAPAKFAPEMDSPTTLWDQLQYTLGTGTAPARPSYNKDIYPILQRARTIKGVYPLPVSDHAWQDEVKDPDIRKGIFDRLRKWSATGQSGGNMPLLAGLQPSYPSLTPLQYQVMQRWREGNYDSDWNGHPPDPGNTITPAGLDRAALDACVGAAFFPGIEGGQFLIDKNTQGVPKNWKKPYERLRFADTVMAGDVTAQMAIPWQADFNACGQGWWPVPRPNSVFPKGQTTRATWTRGLQGPEDMVKRWNQLGVVVRDSTGNYVEVARTLAMPSPHELVEHPFSVQPVVAGPQSLWSHPGELAADAADSNLISFGQATATAGETQRWPLWLTEADSTLTVEVRSTDLDSLAISVECPFGPRLKSGDAGVVTSRPDGQRTVLRIGLPLTVPPGRYVREGHWQVHVASQRQDGPVTYQLAATVDSLIMFPSLTTTAADGSLNTSVDFSGTPISQGVASLWPMSTQEEYPEVTLQAAGAPQLERATGQVAVAPQTQYLRVQATGLSPMGHPFVRERLLRMDELR</sequence>
<proteinExistence type="predicted"/>
<organism evidence="3 4">
    <name type="scientific">Actinomadura rugatobispora</name>
    <dbReference type="NCBI Taxonomy" id="1994"/>
    <lineage>
        <taxon>Bacteria</taxon>
        <taxon>Bacillati</taxon>
        <taxon>Actinomycetota</taxon>
        <taxon>Actinomycetes</taxon>
        <taxon>Streptosporangiales</taxon>
        <taxon>Thermomonosporaceae</taxon>
        <taxon>Actinomadura</taxon>
    </lineage>
</organism>
<keyword evidence="4" id="KW-1185">Reference proteome</keyword>
<gene>
    <name evidence="3" type="ORF">ACFPZN_35520</name>
</gene>
<evidence type="ECO:0000259" key="2">
    <source>
        <dbReference type="Pfam" id="PF18417"/>
    </source>
</evidence>
<dbReference type="InterPro" id="IPR041168">
    <property type="entry name" value="LodA_N"/>
</dbReference>
<comment type="caution">
    <text evidence="3">The sequence shown here is derived from an EMBL/GenBank/DDBJ whole genome shotgun (WGS) entry which is preliminary data.</text>
</comment>
<dbReference type="RefSeq" id="WP_378286812.1">
    <property type="nucleotide sequence ID" value="NZ_JBHSON010000061.1"/>
</dbReference>
<evidence type="ECO:0000313" key="3">
    <source>
        <dbReference type="EMBL" id="MFC5750957.1"/>
    </source>
</evidence>
<dbReference type="Pfam" id="PF17990">
    <property type="entry name" value="LodA_N"/>
    <property type="match status" value="1"/>
</dbReference>
<dbReference type="Proteomes" id="UP001596074">
    <property type="component" value="Unassembled WGS sequence"/>
</dbReference>
<name>A0ABW1A8A5_9ACTN</name>
<evidence type="ECO:0000313" key="4">
    <source>
        <dbReference type="Proteomes" id="UP001596074"/>
    </source>
</evidence>
<feature type="domain" description="L-Lysine epsilon oxidase N-terminal" evidence="1">
    <location>
        <begin position="18"/>
        <end position="232"/>
    </location>
</feature>
<dbReference type="EMBL" id="JBHSON010000061">
    <property type="protein sequence ID" value="MFC5750957.1"/>
    <property type="molecule type" value="Genomic_DNA"/>
</dbReference>
<evidence type="ECO:0000259" key="1">
    <source>
        <dbReference type="Pfam" id="PF17990"/>
    </source>
</evidence>
<dbReference type="InterPro" id="IPR041173">
    <property type="entry name" value="LodA_C"/>
</dbReference>
<accession>A0ABW1A8A5</accession>
<feature type="domain" description="L-lysine epsilon oxidase C-terminal" evidence="2">
    <location>
        <begin position="336"/>
        <end position="452"/>
    </location>
</feature>
<reference evidence="4" key="1">
    <citation type="journal article" date="2019" name="Int. J. Syst. Evol. Microbiol.">
        <title>The Global Catalogue of Microorganisms (GCM) 10K type strain sequencing project: providing services to taxonomists for standard genome sequencing and annotation.</title>
        <authorList>
            <consortium name="The Broad Institute Genomics Platform"/>
            <consortium name="The Broad Institute Genome Sequencing Center for Infectious Disease"/>
            <person name="Wu L."/>
            <person name="Ma J."/>
        </authorList>
    </citation>
    <scope>NUCLEOTIDE SEQUENCE [LARGE SCALE GENOMIC DNA]</scope>
    <source>
        <strain evidence="4">KCTC 42087</strain>
    </source>
</reference>
<dbReference type="Pfam" id="PF18417">
    <property type="entry name" value="LodA_C"/>
    <property type="match status" value="1"/>
</dbReference>
<protein>
    <submittedName>
        <fullName evidence="3">LodA/GoxA family CTQ-dependent oxidase</fullName>
    </submittedName>
</protein>